<feature type="compositionally biased region" description="Polar residues" evidence="2">
    <location>
        <begin position="484"/>
        <end position="501"/>
    </location>
</feature>
<feature type="region of interest" description="Disordered" evidence="2">
    <location>
        <begin position="96"/>
        <end position="210"/>
    </location>
</feature>
<feature type="region of interest" description="Disordered" evidence="2">
    <location>
        <begin position="420"/>
        <end position="462"/>
    </location>
</feature>
<dbReference type="InterPro" id="IPR001660">
    <property type="entry name" value="SAM"/>
</dbReference>
<dbReference type="Pfam" id="PF25986">
    <property type="entry name" value="Kazrin"/>
    <property type="match status" value="1"/>
</dbReference>
<feature type="domain" description="SAM" evidence="3">
    <location>
        <begin position="842"/>
        <end position="914"/>
    </location>
</feature>
<feature type="region of interest" description="Disordered" evidence="2">
    <location>
        <begin position="561"/>
        <end position="580"/>
    </location>
</feature>
<name>A0ABN8AYH6_CHISP</name>
<dbReference type="InterPro" id="IPR037616">
    <property type="entry name" value="Kazrin_SAM_rpt_3"/>
</dbReference>
<protein>
    <recommendedName>
        <fullName evidence="3">SAM domain-containing protein</fullName>
    </recommendedName>
</protein>
<dbReference type="CDD" id="cd09570">
    <property type="entry name" value="SAM_kazrin_repeat3"/>
    <property type="match status" value="1"/>
</dbReference>
<feature type="compositionally biased region" description="Polar residues" evidence="2">
    <location>
        <begin position="123"/>
        <end position="133"/>
    </location>
</feature>
<evidence type="ECO:0000313" key="4">
    <source>
        <dbReference type="EMBL" id="CAH0398331.1"/>
    </source>
</evidence>
<feature type="region of interest" description="Disordered" evidence="2">
    <location>
        <begin position="71"/>
        <end position="90"/>
    </location>
</feature>
<feature type="coiled-coil region" evidence="1">
    <location>
        <begin position="270"/>
        <end position="364"/>
    </location>
</feature>
<feature type="domain" description="SAM" evidence="3">
    <location>
        <begin position="757"/>
        <end position="821"/>
    </location>
</feature>
<dbReference type="SUPFAM" id="SSF47769">
    <property type="entry name" value="SAM/Pointed domain"/>
    <property type="match status" value="2"/>
</dbReference>
<keyword evidence="1" id="KW-0175">Coiled coil</keyword>
<feature type="compositionally biased region" description="Basic and acidic residues" evidence="2">
    <location>
        <begin position="71"/>
        <end position="83"/>
    </location>
</feature>
<evidence type="ECO:0000256" key="1">
    <source>
        <dbReference type="SAM" id="Coils"/>
    </source>
</evidence>
<evidence type="ECO:0000259" key="3">
    <source>
        <dbReference type="SMART" id="SM00454"/>
    </source>
</evidence>
<feature type="region of interest" description="Disordered" evidence="2">
    <location>
        <begin position="484"/>
        <end position="503"/>
    </location>
</feature>
<feature type="compositionally biased region" description="Basic and acidic residues" evidence="2">
    <location>
        <begin position="197"/>
        <end position="206"/>
    </location>
</feature>
<dbReference type="PANTHER" id="PTHR12776:SF1">
    <property type="entry name" value="KAZRIN"/>
    <property type="match status" value="1"/>
</dbReference>
<feature type="compositionally biased region" description="Low complexity" evidence="2">
    <location>
        <begin position="971"/>
        <end position="982"/>
    </location>
</feature>
<organism evidence="4 5">
    <name type="scientific">Chilo suppressalis</name>
    <name type="common">Asiatic rice borer moth</name>
    <dbReference type="NCBI Taxonomy" id="168631"/>
    <lineage>
        <taxon>Eukaryota</taxon>
        <taxon>Metazoa</taxon>
        <taxon>Ecdysozoa</taxon>
        <taxon>Arthropoda</taxon>
        <taxon>Hexapoda</taxon>
        <taxon>Insecta</taxon>
        <taxon>Pterygota</taxon>
        <taxon>Neoptera</taxon>
        <taxon>Endopterygota</taxon>
        <taxon>Lepidoptera</taxon>
        <taxon>Glossata</taxon>
        <taxon>Ditrysia</taxon>
        <taxon>Pyraloidea</taxon>
        <taxon>Crambidae</taxon>
        <taxon>Crambinae</taxon>
        <taxon>Chilo</taxon>
    </lineage>
</organism>
<dbReference type="InterPro" id="IPR037614">
    <property type="entry name" value="Kazrin"/>
</dbReference>
<accession>A0ABN8AYH6</accession>
<proteinExistence type="predicted"/>
<dbReference type="Pfam" id="PF00536">
    <property type="entry name" value="SAM_1"/>
    <property type="match status" value="2"/>
</dbReference>
<dbReference type="PANTHER" id="PTHR12776">
    <property type="entry name" value="KAZRIN-RELATED"/>
    <property type="match status" value="1"/>
</dbReference>
<keyword evidence="5" id="KW-1185">Reference proteome</keyword>
<dbReference type="InterPro" id="IPR059089">
    <property type="entry name" value="Kazrin_N"/>
</dbReference>
<feature type="region of interest" description="Disordered" evidence="2">
    <location>
        <begin position="27"/>
        <end position="60"/>
    </location>
</feature>
<evidence type="ECO:0000256" key="2">
    <source>
        <dbReference type="SAM" id="MobiDB-lite"/>
    </source>
</evidence>
<dbReference type="InterPro" id="IPR013761">
    <property type="entry name" value="SAM/pointed_sf"/>
</dbReference>
<evidence type="ECO:0000313" key="5">
    <source>
        <dbReference type="Proteomes" id="UP001153292"/>
    </source>
</evidence>
<dbReference type="Gene3D" id="1.10.150.50">
    <property type="entry name" value="Transcription Factor, Ets-1"/>
    <property type="match status" value="4"/>
</dbReference>
<reference evidence="4" key="1">
    <citation type="submission" date="2021-12" db="EMBL/GenBank/DDBJ databases">
        <authorList>
            <person name="King R."/>
        </authorList>
    </citation>
    <scope>NUCLEOTIDE SEQUENCE</scope>
</reference>
<gene>
    <name evidence="4" type="ORF">CHILSU_LOCUS1450</name>
</gene>
<feature type="region of interest" description="Disordered" evidence="2">
    <location>
        <begin position="958"/>
        <end position="982"/>
    </location>
</feature>
<dbReference type="SMART" id="SM00454">
    <property type="entry name" value="SAM"/>
    <property type="match status" value="3"/>
</dbReference>
<feature type="coiled-coil region" evidence="1">
    <location>
        <begin position="212"/>
        <end position="246"/>
    </location>
</feature>
<dbReference type="EMBL" id="OU963904">
    <property type="protein sequence ID" value="CAH0398331.1"/>
    <property type="molecule type" value="Genomic_DNA"/>
</dbReference>
<feature type="compositionally biased region" description="Basic and acidic residues" evidence="2">
    <location>
        <begin position="49"/>
        <end position="60"/>
    </location>
</feature>
<dbReference type="Proteomes" id="UP001153292">
    <property type="component" value="Chromosome 11"/>
</dbReference>
<dbReference type="Pfam" id="PF07647">
    <property type="entry name" value="SAM_2"/>
    <property type="match status" value="1"/>
</dbReference>
<feature type="domain" description="SAM" evidence="3">
    <location>
        <begin position="604"/>
        <end position="679"/>
    </location>
</feature>
<sequence length="1101" mass="119712">MALVRRILGDAQAKLRKMVDEQVSVGARVEAESEPEPADPLITPASSALERDLDPRPIPPERRLLIGTLDKRNGSLNGDKDGTLNRTRLAIRNGKDNPFIVSSFPDDDNKENQANGKLESPVKWSTQNGSDSGTYAEIGTGGNSNTSERNILDPADSSEEEVPLPDATSPGRSSDGPEPRADITATLDGEAASPGGRSDRSRHEEIPASPGMLTAAQLARRLRLENERLQAELTRVRRLLVAAAERGEAGLALIERAKGEGGQDASPLDSQQLEKELLLAREAVNSLKADKKRLKAEKFDLLNQMKQLYATLEDKEKELRDFIRNYEQMRSRGGASSALGAERAERERERAALLRHARDEAERSLQLAAALSARDTQLRHAREQLFEARRQLQAAGCLSEGESVASLGIGPPMMLGPSGMIGDRGSCSADSGVRGSSDGGATSVCGGNLSDSTAEGAPPTLDAYDTDATSLVSSAHHIYQLSTPRDCSPTLSPHNSGSPFTRSIDAGSLSRSVEQLSSPGECETALVGGMRSRAGGGKAGRGRGSAWGSISRVFARSRHRTKSGSAVVSGHESEPVYAGTGSTARAWSPLGSEAALREAASLPLARWRAPAIIAWLELALGMPQYAAAVADNVKSGKIRALNGQVLLELTDADLEVGLGVTQPMHRKKLRLAIEERRRPDLVRNPTIGQLTHAWVAAEWLPDLGLSQNGQVLLEFIQADLEVGLGVTQAMHPKKLQLAIEERQRPDRVRNPTIQQLTHAWLTAEWLLDLGLSQYAESFLANLVDARMLDTISKKELEKYLGVTRKFHQASIVHGIHLLRIMKYDRQALAVRRHQCENVDADPLVWTNQRFMRWSHNIDLGEFAENLKDSGVHGGLVVLEPSFTGETMATALGIPPSKSIIRRHLVAEFDALIIPARNMFGHQIRMLGRPFSRSVATGLPGIDLTADSRRHSLRGSITRALGALKPKHDRTSPSSSSESSSVLSLTSQPYQMSYSPPIAVRTLSQLSMTYAPPPTLQEYEPIYTPLSLYSQSSVSTRDSLQRLNDIKENIGITHRYGQKADHAHRVSSPLPAKSIDDTSIKQKRHRRVKSIGDINACTKTSV</sequence>